<organism evidence="1">
    <name type="scientific">Anguilla anguilla</name>
    <name type="common">European freshwater eel</name>
    <name type="synonym">Muraena anguilla</name>
    <dbReference type="NCBI Taxonomy" id="7936"/>
    <lineage>
        <taxon>Eukaryota</taxon>
        <taxon>Metazoa</taxon>
        <taxon>Chordata</taxon>
        <taxon>Craniata</taxon>
        <taxon>Vertebrata</taxon>
        <taxon>Euteleostomi</taxon>
        <taxon>Actinopterygii</taxon>
        <taxon>Neopterygii</taxon>
        <taxon>Teleostei</taxon>
        <taxon>Anguilliformes</taxon>
        <taxon>Anguillidae</taxon>
        <taxon>Anguilla</taxon>
    </lineage>
</organism>
<name>A0A0E9QSH3_ANGAN</name>
<sequence>MPAISPLCIKRRTTMEPKYVKYITFVESLPFLNKCIPFICEVGC</sequence>
<reference evidence="1" key="1">
    <citation type="submission" date="2014-11" db="EMBL/GenBank/DDBJ databases">
        <authorList>
            <person name="Amaro Gonzalez C."/>
        </authorList>
    </citation>
    <scope>NUCLEOTIDE SEQUENCE</scope>
</reference>
<reference evidence="1" key="2">
    <citation type="journal article" date="2015" name="Fish Shellfish Immunol.">
        <title>Early steps in the European eel (Anguilla anguilla)-Vibrio vulnificus interaction in the gills: Role of the RtxA13 toxin.</title>
        <authorList>
            <person name="Callol A."/>
            <person name="Pajuelo D."/>
            <person name="Ebbesson L."/>
            <person name="Teles M."/>
            <person name="MacKenzie S."/>
            <person name="Amaro C."/>
        </authorList>
    </citation>
    <scope>NUCLEOTIDE SEQUENCE</scope>
</reference>
<protein>
    <submittedName>
        <fullName evidence="1">Uncharacterized protein</fullName>
    </submittedName>
</protein>
<dbReference type="AlphaFoldDB" id="A0A0E9QSH3"/>
<dbReference type="EMBL" id="GBXM01088676">
    <property type="protein sequence ID" value="JAH19901.1"/>
    <property type="molecule type" value="Transcribed_RNA"/>
</dbReference>
<proteinExistence type="predicted"/>
<evidence type="ECO:0000313" key="1">
    <source>
        <dbReference type="EMBL" id="JAH19901.1"/>
    </source>
</evidence>
<accession>A0A0E9QSH3</accession>